<gene>
    <name evidence="3" type="ORF">SAMN05421848_0553</name>
</gene>
<keyword evidence="1" id="KW-0677">Repeat</keyword>
<dbReference type="Gene3D" id="3.40.50.10490">
    <property type="entry name" value="Glucose-6-phosphate isomerase like protein, domain 1"/>
    <property type="match status" value="2"/>
</dbReference>
<evidence type="ECO:0000313" key="3">
    <source>
        <dbReference type="EMBL" id="SFC10309.1"/>
    </source>
</evidence>
<dbReference type="GO" id="GO:0097367">
    <property type="term" value="F:carbohydrate derivative binding"/>
    <property type="evidence" value="ECO:0007669"/>
    <property type="project" value="InterPro"/>
</dbReference>
<protein>
    <submittedName>
        <fullName evidence="3">Glutamine--fructose-6-phosphate transaminase</fullName>
    </submittedName>
</protein>
<dbReference type="EMBL" id="FOLY01000001">
    <property type="protein sequence ID" value="SFC10309.1"/>
    <property type="molecule type" value="Genomic_DNA"/>
</dbReference>
<evidence type="ECO:0000259" key="2">
    <source>
        <dbReference type="PROSITE" id="PS51464"/>
    </source>
</evidence>
<dbReference type="Proteomes" id="UP000199046">
    <property type="component" value="Unassembled WGS sequence"/>
</dbReference>
<dbReference type="STRING" id="402385.SAMN05421848_0553"/>
<dbReference type="CDD" id="cd05009">
    <property type="entry name" value="SIS_GlmS_GlmD_2"/>
    <property type="match status" value="1"/>
</dbReference>
<keyword evidence="4" id="KW-1185">Reference proteome</keyword>
<evidence type="ECO:0000256" key="1">
    <source>
        <dbReference type="ARBA" id="ARBA00022737"/>
    </source>
</evidence>
<evidence type="ECO:0000313" key="4">
    <source>
        <dbReference type="Proteomes" id="UP000199046"/>
    </source>
</evidence>
<dbReference type="PANTHER" id="PTHR10937">
    <property type="entry name" value="GLUCOSAMINE--FRUCTOSE-6-PHOSPHATE AMINOTRANSFERASE, ISOMERIZING"/>
    <property type="match status" value="1"/>
</dbReference>
<dbReference type="RefSeq" id="WP_217639629.1">
    <property type="nucleotide sequence ID" value="NZ_FOLY01000001.1"/>
</dbReference>
<accession>A0A1I1GEX9</accession>
<feature type="domain" description="SIS" evidence="2">
    <location>
        <begin position="193"/>
        <end position="329"/>
    </location>
</feature>
<dbReference type="GO" id="GO:1901135">
    <property type="term" value="P:carbohydrate derivative metabolic process"/>
    <property type="evidence" value="ECO:0007669"/>
    <property type="project" value="InterPro"/>
</dbReference>
<dbReference type="InterPro" id="IPR035466">
    <property type="entry name" value="GlmS/AgaS_SIS"/>
</dbReference>
<dbReference type="PROSITE" id="PS51464">
    <property type="entry name" value="SIS"/>
    <property type="match status" value="2"/>
</dbReference>
<organism evidence="3 4">
    <name type="scientific">Kushneria avicenniae</name>
    <dbReference type="NCBI Taxonomy" id="402385"/>
    <lineage>
        <taxon>Bacteria</taxon>
        <taxon>Pseudomonadati</taxon>
        <taxon>Pseudomonadota</taxon>
        <taxon>Gammaproteobacteria</taxon>
        <taxon>Oceanospirillales</taxon>
        <taxon>Halomonadaceae</taxon>
        <taxon>Kushneria</taxon>
    </lineage>
</organism>
<dbReference type="AlphaFoldDB" id="A0A1I1GEX9"/>
<dbReference type="PANTHER" id="PTHR10937:SF8">
    <property type="entry name" value="AMINOTRANSFERASE-RELATED"/>
    <property type="match status" value="1"/>
</dbReference>
<dbReference type="InterPro" id="IPR001347">
    <property type="entry name" value="SIS_dom"/>
</dbReference>
<dbReference type="CDD" id="cd05008">
    <property type="entry name" value="SIS_GlmS_GlmD_1"/>
    <property type="match status" value="1"/>
</dbReference>
<dbReference type="SUPFAM" id="SSF53697">
    <property type="entry name" value="SIS domain"/>
    <property type="match status" value="1"/>
</dbReference>
<reference evidence="4" key="1">
    <citation type="submission" date="2016-10" db="EMBL/GenBank/DDBJ databases">
        <authorList>
            <person name="Varghese N."/>
            <person name="Submissions S."/>
        </authorList>
    </citation>
    <scope>NUCLEOTIDE SEQUENCE [LARGE SCALE GENOMIC DNA]</scope>
    <source>
        <strain evidence="4">DSM 23439</strain>
    </source>
</reference>
<dbReference type="InterPro" id="IPR046348">
    <property type="entry name" value="SIS_dom_sf"/>
</dbReference>
<dbReference type="Pfam" id="PF01380">
    <property type="entry name" value="SIS"/>
    <property type="match status" value="2"/>
</dbReference>
<name>A0A1I1GEX9_9GAMM</name>
<dbReference type="InterPro" id="IPR035490">
    <property type="entry name" value="GlmS/FrlB_SIS"/>
</dbReference>
<sequence>MSLMRDEALSAPQRIGEQWRANRDTMAQLGEVLRQRSPQAAMTVARGSSDHAAGYFARLMMQMTGRPCASLPLSLCTLDDTTWQLDNTLALAVSQSGRSPDLVEAQKALKAGGALSLAMVNAVDSPLSRGADHVIDLQAGEETSVAATKSFLATLSASASLMAHWQQDPALLEGLAALPEALTQACQFDWARGVEAFQEVDRLMVIGRGAGLPIAQEAALKFKETCLIQAEAFSGAEVQHGPMALVGRGYPVLILAPQGSAQKGLVELADTFRERGARVLLAADAAVASRDLTIADAPHEALAPLCAIQSFYLMIEALSRATGHDPDRPEFLNKVTQTR</sequence>
<feature type="domain" description="SIS" evidence="2">
    <location>
        <begin position="29"/>
        <end position="180"/>
    </location>
</feature>
<proteinExistence type="predicted"/>